<dbReference type="EMBL" id="MCFL01000018">
    <property type="protein sequence ID" value="ORZ36182.1"/>
    <property type="molecule type" value="Genomic_DNA"/>
</dbReference>
<evidence type="ECO:0000313" key="3">
    <source>
        <dbReference type="EMBL" id="ORZ36182.1"/>
    </source>
</evidence>
<reference evidence="3 4" key="1">
    <citation type="submission" date="2016-07" db="EMBL/GenBank/DDBJ databases">
        <title>Pervasive Adenine N6-methylation of Active Genes in Fungi.</title>
        <authorList>
            <consortium name="DOE Joint Genome Institute"/>
            <person name="Mondo S.J."/>
            <person name="Dannebaum R.O."/>
            <person name="Kuo R.C."/>
            <person name="Labutti K."/>
            <person name="Haridas S."/>
            <person name="Kuo A."/>
            <person name="Salamov A."/>
            <person name="Ahrendt S.R."/>
            <person name="Lipzen A."/>
            <person name="Sullivan W."/>
            <person name="Andreopoulos W.B."/>
            <person name="Clum A."/>
            <person name="Lindquist E."/>
            <person name="Daum C."/>
            <person name="Ramamoorthy G.K."/>
            <person name="Gryganskyi A."/>
            <person name="Culley D."/>
            <person name="Magnuson J.K."/>
            <person name="James T.Y."/>
            <person name="O'Malley M.A."/>
            <person name="Stajich J.E."/>
            <person name="Spatafora J.W."/>
            <person name="Visel A."/>
            <person name="Grigoriev I.V."/>
        </authorList>
    </citation>
    <scope>NUCLEOTIDE SEQUENCE [LARGE SCALE GENOMIC DNA]</scope>
    <source>
        <strain evidence="3 4">PL171</strain>
    </source>
</reference>
<evidence type="ECO:0000313" key="4">
    <source>
        <dbReference type="Proteomes" id="UP000193411"/>
    </source>
</evidence>
<protein>
    <recommendedName>
        <fullName evidence="5">Galactose oxidase</fullName>
    </recommendedName>
</protein>
<gene>
    <name evidence="3" type="ORF">BCR44DRAFT_1432952</name>
</gene>
<dbReference type="SUPFAM" id="SSF117281">
    <property type="entry name" value="Kelch motif"/>
    <property type="match status" value="1"/>
</dbReference>
<dbReference type="PANTHER" id="PTHR46647:SF1">
    <property type="entry name" value="RAB9 EFFECTOR PROTEIN WITH KELCH MOTIFS"/>
    <property type="match status" value="1"/>
</dbReference>
<keyword evidence="4" id="KW-1185">Reference proteome</keyword>
<dbReference type="Pfam" id="PF24681">
    <property type="entry name" value="Kelch_KLHDC2_KLHL20_DRC7"/>
    <property type="match status" value="1"/>
</dbReference>
<proteinExistence type="predicted"/>
<dbReference type="InterPro" id="IPR015915">
    <property type="entry name" value="Kelch-typ_b-propeller"/>
</dbReference>
<sequence length="388" mass="41059">MLSATKLITQVPLADPATKATITKLAPSPRTGSSTVPTPDGRFLVFGGASAEEGLSNDLYELSIDTVTETASWKPLNHLHSGALPMPRYDHAAFFIDNQMIVMGGAGPDGSCLNDVWVYDIASYRWDLLKTSGGAPSPRTMRGAATLHPQDSNKILVWGGGADGSRAVQDSSVHVLDIAALSWTTYAVSPAEATSSVPPPRLGHSLVSCTSAHAVYLLGGMNADTIFDDLWTLSLDSWKWTRLATHAAFAVSGHAALALDRFPRLASPKAITNATQVSSSQAIILWAGGLTKSMAVSDKWYVASASTNWEPHTVPLAKAMAADRSMARLDHCLFVIPDSAGKSGISEIKDGEPVGADEHEGMRVGMFGGMNHGGVFHDVHVLNLDGCN</sequence>
<dbReference type="STRING" id="765915.A0A1Y2HSS3"/>
<dbReference type="PANTHER" id="PTHR46647">
    <property type="entry name" value="RAB9 EFFECTOR PROTEIN WITH KELCH MOTIFS"/>
    <property type="match status" value="1"/>
</dbReference>
<dbReference type="AlphaFoldDB" id="A0A1Y2HSS3"/>
<organism evidence="3 4">
    <name type="scientific">Catenaria anguillulae PL171</name>
    <dbReference type="NCBI Taxonomy" id="765915"/>
    <lineage>
        <taxon>Eukaryota</taxon>
        <taxon>Fungi</taxon>
        <taxon>Fungi incertae sedis</taxon>
        <taxon>Blastocladiomycota</taxon>
        <taxon>Blastocladiomycetes</taxon>
        <taxon>Blastocladiales</taxon>
        <taxon>Catenariaceae</taxon>
        <taxon>Catenaria</taxon>
    </lineage>
</organism>
<comment type="caution">
    <text evidence="3">The sequence shown here is derived from an EMBL/GenBank/DDBJ whole genome shotgun (WGS) entry which is preliminary data.</text>
</comment>
<evidence type="ECO:0000256" key="2">
    <source>
        <dbReference type="ARBA" id="ARBA00022737"/>
    </source>
</evidence>
<dbReference type="Gene3D" id="2.120.10.80">
    <property type="entry name" value="Kelch-type beta propeller"/>
    <property type="match status" value="2"/>
</dbReference>
<evidence type="ECO:0008006" key="5">
    <source>
        <dbReference type="Google" id="ProtNLM"/>
    </source>
</evidence>
<keyword evidence="2" id="KW-0677">Repeat</keyword>
<dbReference type="Proteomes" id="UP000193411">
    <property type="component" value="Unassembled WGS sequence"/>
</dbReference>
<keyword evidence="1" id="KW-0880">Kelch repeat</keyword>
<accession>A0A1Y2HSS3</accession>
<dbReference type="InterPro" id="IPR052124">
    <property type="entry name" value="Rab9_kelch_effector"/>
</dbReference>
<dbReference type="OrthoDB" id="10251809at2759"/>
<name>A0A1Y2HSS3_9FUNG</name>
<evidence type="ECO:0000256" key="1">
    <source>
        <dbReference type="ARBA" id="ARBA00022441"/>
    </source>
</evidence>